<comment type="caution">
    <text evidence="1">The sequence shown here is derived from an EMBL/GenBank/DDBJ whole genome shotgun (WGS) entry which is preliminary data.</text>
</comment>
<reference evidence="1 2" key="1">
    <citation type="submission" date="2023-03" db="EMBL/GenBank/DDBJ databases">
        <title>WGS of Gossypium arboreum.</title>
        <authorList>
            <person name="Yu D."/>
        </authorList>
    </citation>
    <scope>NUCLEOTIDE SEQUENCE [LARGE SCALE GENOMIC DNA]</scope>
    <source>
        <tissue evidence="1">Leaf</tissue>
    </source>
</reference>
<keyword evidence="2" id="KW-1185">Reference proteome</keyword>
<accession>A0ABR0QFT2</accession>
<proteinExistence type="predicted"/>
<evidence type="ECO:0000313" key="2">
    <source>
        <dbReference type="Proteomes" id="UP001358586"/>
    </source>
</evidence>
<organism evidence="1 2">
    <name type="scientific">Gossypium arboreum</name>
    <name type="common">Tree cotton</name>
    <name type="synonym">Gossypium nanking</name>
    <dbReference type="NCBI Taxonomy" id="29729"/>
    <lineage>
        <taxon>Eukaryota</taxon>
        <taxon>Viridiplantae</taxon>
        <taxon>Streptophyta</taxon>
        <taxon>Embryophyta</taxon>
        <taxon>Tracheophyta</taxon>
        <taxon>Spermatophyta</taxon>
        <taxon>Magnoliopsida</taxon>
        <taxon>eudicotyledons</taxon>
        <taxon>Gunneridae</taxon>
        <taxon>Pentapetalae</taxon>
        <taxon>rosids</taxon>
        <taxon>malvids</taxon>
        <taxon>Malvales</taxon>
        <taxon>Malvaceae</taxon>
        <taxon>Malvoideae</taxon>
        <taxon>Gossypium</taxon>
    </lineage>
</organism>
<sequence>MFGFKHVKQTIWLEISRRVNSIVYYNGAVRDIEVEGIFSSVYIARLAFNSNIQLSKLPLTDPVKYEVFDVKSAILKLYAEFGNTGEGKQRLISVPIRKVGTKEEAGSPMTWLCGGFTTLLESSHYDIPESSMGKH</sequence>
<evidence type="ECO:0000313" key="1">
    <source>
        <dbReference type="EMBL" id="KAK5838164.1"/>
    </source>
</evidence>
<dbReference type="EMBL" id="JARKNE010000003">
    <property type="protein sequence ID" value="KAK5838164.1"/>
    <property type="molecule type" value="Genomic_DNA"/>
</dbReference>
<gene>
    <name evidence="1" type="ORF">PVK06_006891</name>
</gene>
<protein>
    <submittedName>
        <fullName evidence="1">Uncharacterized protein</fullName>
    </submittedName>
</protein>
<dbReference type="Proteomes" id="UP001358586">
    <property type="component" value="Chromosome 3"/>
</dbReference>
<name>A0ABR0QFT2_GOSAR</name>